<name>A0AAE4BTC4_9BACT</name>
<evidence type="ECO:0000259" key="8">
    <source>
        <dbReference type="PROSITE" id="PS51192"/>
    </source>
</evidence>
<evidence type="ECO:0000259" key="9">
    <source>
        <dbReference type="PROSITE" id="PS51194"/>
    </source>
</evidence>
<dbReference type="GO" id="GO:0005829">
    <property type="term" value="C:cytosol"/>
    <property type="evidence" value="ECO:0007669"/>
    <property type="project" value="TreeGrafter"/>
</dbReference>
<dbReference type="InterPro" id="IPR014001">
    <property type="entry name" value="Helicase_ATP-bd"/>
</dbReference>
<dbReference type="RefSeq" id="WP_309939442.1">
    <property type="nucleotide sequence ID" value="NZ_AP025305.1"/>
</dbReference>
<dbReference type="PROSITE" id="PS51195">
    <property type="entry name" value="Q_MOTIF"/>
    <property type="match status" value="1"/>
</dbReference>
<feature type="compositionally biased region" description="Basic residues" evidence="7">
    <location>
        <begin position="416"/>
        <end position="435"/>
    </location>
</feature>
<evidence type="ECO:0000256" key="6">
    <source>
        <dbReference type="PROSITE-ProRule" id="PRU00552"/>
    </source>
</evidence>
<dbReference type="PANTHER" id="PTHR47959">
    <property type="entry name" value="ATP-DEPENDENT RNA HELICASE RHLE-RELATED"/>
    <property type="match status" value="1"/>
</dbReference>
<reference evidence="11" key="1">
    <citation type="submission" date="2023-07" db="EMBL/GenBank/DDBJ databases">
        <title>Genomic Encyclopedia of Type Strains, Phase IV (KMG-IV): sequencing the most valuable type-strain genomes for metagenomic binning, comparative biology and taxonomic classification.</title>
        <authorList>
            <person name="Goeker M."/>
        </authorList>
    </citation>
    <scope>NUCLEOTIDE SEQUENCE</scope>
    <source>
        <strain evidence="11">DSM 26174</strain>
    </source>
</reference>
<dbReference type="GO" id="GO:0003724">
    <property type="term" value="F:RNA helicase activity"/>
    <property type="evidence" value="ECO:0007669"/>
    <property type="project" value="UniProtKB-EC"/>
</dbReference>
<keyword evidence="1" id="KW-0547">Nucleotide-binding</keyword>
<dbReference type="InterPro" id="IPR001650">
    <property type="entry name" value="Helicase_C-like"/>
</dbReference>
<accession>A0AAE4BTC4</accession>
<evidence type="ECO:0000256" key="4">
    <source>
        <dbReference type="ARBA" id="ARBA00022840"/>
    </source>
</evidence>
<evidence type="ECO:0000313" key="11">
    <source>
        <dbReference type="EMBL" id="MDR6239698.1"/>
    </source>
</evidence>
<feature type="domain" description="DEAD-box RNA helicase Q" evidence="10">
    <location>
        <begin position="1"/>
        <end position="29"/>
    </location>
</feature>
<evidence type="ECO:0000313" key="12">
    <source>
        <dbReference type="Proteomes" id="UP001185092"/>
    </source>
</evidence>
<evidence type="ECO:0000256" key="7">
    <source>
        <dbReference type="SAM" id="MobiDB-lite"/>
    </source>
</evidence>
<dbReference type="PROSITE" id="PS51194">
    <property type="entry name" value="HELICASE_CTER"/>
    <property type="match status" value="1"/>
</dbReference>
<dbReference type="PROSITE" id="PS51192">
    <property type="entry name" value="HELICASE_ATP_BIND_1"/>
    <property type="match status" value="1"/>
</dbReference>
<dbReference type="EMBL" id="JAVDQD010000003">
    <property type="protein sequence ID" value="MDR6239698.1"/>
    <property type="molecule type" value="Genomic_DNA"/>
</dbReference>
<keyword evidence="3 11" id="KW-0347">Helicase</keyword>
<comment type="similarity">
    <text evidence="5">Belongs to the DEAD box helicase family.</text>
</comment>
<dbReference type="SUPFAM" id="SSF52540">
    <property type="entry name" value="P-loop containing nucleoside triphosphate hydrolases"/>
    <property type="match status" value="1"/>
</dbReference>
<dbReference type="InterPro" id="IPR014014">
    <property type="entry name" value="RNA_helicase_DEAD_Q_motif"/>
</dbReference>
<dbReference type="Pfam" id="PF00271">
    <property type="entry name" value="Helicase_C"/>
    <property type="match status" value="1"/>
</dbReference>
<keyword evidence="12" id="KW-1185">Reference proteome</keyword>
<dbReference type="InterPro" id="IPR050079">
    <property type="entry name" value="DEAD_box_RNA_helicase"/>
</dbReference>
<dbReference type="InterPro" id="IPR044742">
    <property type="entry name" value="DEAD/DEAH_RhlB"/>
</dbReference>
<evidence type="ECO:0000256" key="2">
    <source>
        <dbReference type="ARBA" id="ARBA00022801"/>
    </source>
</evidence>
<proteinExistence type="inferred from homology"/>
<feature type="short sequence motif" description="Q motif" evidence="6">
    <location>
        <begin position="1"/>
        <end position="29"/>
    </location>
</feature>
<sequence length="451" mass="50840">MKFDSLKINKFIKRSLDENGLEEMTPVQEQSIPVLFAGKDLLSIAPTGTGKTLAYILPLVRSLHYAQGTRPRALILVPTKELIFQVEEVFKKVSDNVDLRIALIYGEGNKNKQIKALEDGCDIVVATPGRIQEMVSIRALHLNDIKHFIVDEADTLLDEGFATQFKYVLDALPEKRQNALFSATFSHETQAIAHSFLKSAEKVVIGGGIALPEKIHQRAIDVPNIKTKLNVLADLVNDVEVFSKVLIFTETKKVAERVQQFLHHRYFEGTSDVVHSNKDQNYRLRVLDEFKNGILTAVVATGVIGKGVDIEGVTHVINFEVPKDYEDYVHQIGRTARAGNSGESITLVEPDEYEDFENIQKWIGVEVPLEELPEGTMVIEMQPRGPRIDKHGNSVRHKNQRKDDERGDAFHEKKEKNKKVNVRVKAMKGLSKKAQKTLGLKSNGRPRKRRK</sequence>
<dbReference type="InterPro" id="IPR027417">
    <property type="entry name" value="P-loop_NTPase"/>
</dbReference>
<comment type="caution">
    <text evidence="11">The sequence shown here is derived from an EMBL/GenBank/DDBJ whole genome shotgun (WGS) entry which is preliminary data.</text>
</comment>
<evidence type="ECO:0000256" key="5">
    <source>
        <dbReference type="ARBA" id="ARBA00038437"/>
    </source>
</evidence>
<keyword evidence="2 11" id="KW-0378">Hydrolase</keyword>
<dbReference type="Pfam" id="PF00270">
    <property type="entry name" value="DEAD"/>
    <property type="match status" value="1"/>
</dbReference>
<dbReference type="InterPro" id="IPR011545">
    <property type="entry name" value="DEAD/DEAH_box_helicase_dom"/>
</dbReference>
<dbReference type="GO" id="GO:0016787">
    <property type="term" value="F:hydrolase activity"/>
    <property type="evidence" value="ECO:0007669"/>
    <property type="project" value="UniProtKB-KW"/>
</dbReference>
<dbReference type="CDD" id="cd00268">
    <property type="entry name" value="DEADc"/>
    <property type="match status" value="1"/>
</dbReference>
<feature type="compositionally biased region" description="Basic and acidic residues" evidence="7">
    <location>
        <begin position="401"/>
        <end position="415"/>
    </location>
</feature>
<dbReference type="GO" id="GO:0003676">
    <property type="term" value="F:nucleic acid binding"/>
    <property type="evidence" value="ECO:0007669"/>
    <property type="project" value="InterPro"/>
</dbReference>
<evidence type="ECO:0000256" key="3">
    <source>
        <dbReference type="ARBA" id="ARBA00022806"/>
    </source>
</evidence>
<keyword evidence="4" id="KW-0067">ATP-binding</keyword>
<feature type="region of interest" description="Disordered" evidence="7">
    <location>
        <begin position="383"/>
        <end position="451"/>
    </location>
</feature>
<dbReference type="EC" id="3.6.4.13" evidence="11"/>
<evidence type="ECO:0000256" key="1">
    <source>
        <dbReference type="ARBA" id="ARBA00022741"/>
    </source>
</evidence>
<dbReference type="PANTHER" id="PTHR47959:SF10">
    <property type="entry name" value="ATP-DEPENDENT RNA HELICASE RHLB"/>
    <property type="match status" value="1"/>
</dbReference>
<protein>
    <submittedName>
        <fullName evidence="11">ATP-dependent RNA helicase RhlE</fullName>
        <ecNumber evidence="11">3.6.4.13</ecNumber>
    </submittedName>
</protein>
<organism evidence="11 12">
    <name type="scientific">Aureibacter tunicatorum</name>
    <dbReference type="NCBI Taxonomy" id="866807"/>
    <lineage>
        <taxon>Bacteria</taxon>
        <taxon>Pseudomonadati</taxon>
        <taxon>Bacteroidota</taxon>
        <taxon>Cytophagia</taxon>
        <taxon>Cytophagales</taxon>
        <taxon>Persicobacteraceae</taxon>
        <taxon>Aureibacter</taxon>
    </lineage>
</organism>
<gene>
    <name evidence="11" type="ORF">HNQ88_002746</name>
</gene>
<dbReference type="Proteomes" id="UP001185092">
    <property type="component" value="Unassembled WGS sequence"/>
</dbReference>
<dbReference type="CDD" id="cd18787">
    <property type="entry name" value="SF2_C_DEAD"/>
    <property type="match status" value="1"/>
</dbReference>
<dbReference type="SMART" id="SM00490">
    <property type="entry name" value="HELICc"/>
    <property type="match status" value="1"/>
</dbReference>
<feature type="domain" description="Helicase C-terminal" evidence="9">
    <location>
        <begin position="231"/>
        <end position="380"/>
    </location>
</feature>
<dbReference type="AlphaFoldDB" id="A0AAE4BTC4"/>
<evidence type="ECO:0000259" key="10">
    <source>
        <dbReference type="PROSITE" id="PS51195"/>
    </source>
</evidence>
<dbReference type="Gene3D" id="3.40.50.300">
    <property type="entry name" value="P-loop containing nucleotide triphosphate hydrolases"/>
    <property type="match status" value="2"/>
</dbReference>
<dbReference type="SMART" id="SM00487">
    <property type="entry name" value="DEXDc"/>
    <property type="match status" value="1"/>
</dbReference>
<feature type="domain" description="Helicase ATP-binding" evidence="8">
    <location>
        <begin position="32"/>
        <end position="203"/>
    </location>
</feature>
<dbReference type="GO" id="GO:0005524">
    <property type="term" value="F:ATP binding"/>
    <property type="evidence" value="ECO:0007669"/>
    <property type="project" value="UniProtKB-KW"/>
</dbReference>